<proteinExistence type="predicted"/>
<keyword evidence="3" id="KW-1185">Reference proteome</keyword>
<feature type="transmembrane region" description="Helical" evidence="1">
    <location>
        <begin position="95"/>
        <end position="115"/>
    </location>
</feature>
<feature type="transmembrane region" description="Helical" evidence="1">
    <location>
        <begin position="222"/>
        <end position="242"/>
    </location>
</feature>
<feature type="transmembrane region" description="Helical" evidence="1">
    <location>
        <begin position="151"/>
        <end position="170"/>
    </location>
</feature>
<evidence type="ECO:0000313" key="2">
    <source>
        <dbReference type="EMBL" id="RNB85959.1"/>
    </source>
</evidence>
<accession>A0A3M8DEF1</accession>
<feature type="transmembrane region" description="Helical" evidence="1">
    <location>
        <begin position="191"/>
        <end position="210"/>
    </location>
</feature>
<dbReference type="AlphaFoldDB" id="A0A3M8DEF1"/>
<keyword evidence="1" id="KW-0472">Membrane</keyword>
<keyword evidence="1" id="KW-1133">Transmembrane helix</keyword>
<dbReference type="InterPro" id="IPR032713">
    <property type="entry name" value="EmrE"/>
</dbReference>
<feature type="transmembrane region" description="Helical" evidence="1">
    <location>
        <begin position="127"/>
        <end position="145"/>
    </location>
</feature>
<evidence type="ECO:0000313" key="3">
    <source>
        <dbReference type="Proteomes" id="UP000271031"/>
    </source>
</evidence>
<evidence type="ECO:0000256" key="1">
    <source>
        <dbReference type="SAM" id="Phobius"/>
    </source>
</evidence>
<reference evidence="2 3" key="1">
    <citation type="submission" date="2018-10" db="EMBL/GenBank/DDBJ databases">
        <title>Phylogenomics of Brevibacillus.</title>
        <authorList>
            <person name="Dunlap C."/>
        </authorList>
    </citation>
    <scope>NUCLEOTIDE SEQUENCE [LARGE SCALE GENOMIC DNA]</scope>
    <source>
        <strain evidence="2 3">JCM 15716</strain>
    </source>
</reference>
<dbReference type="EMBL" id="RHHQ01000013">
    <property type="protein sequence ID" value="RNB85959.1"/>
    <property type="molecule type" value="Genomic_DNA"/>
</dbReference>
<keyword evidence="1" id="KW-0812">Transmembrane</keyword>
<protein>
    <submittedName>
        <fullName evidence="2">Multidrug resistance efflux transporter family protein</fullName>
    </submittedName>
</protein>
<feature type="transmembrane region" description="Helical" evidence="1">
    <location>
        <begin position="282"/>
        <end position="301"/>
    </location>
</feature>
<organism evidence="2 3">
    <name type="scientific">Brevibacillus fluminis</name>
    <dbReference type="NCBI Taxonomy" id="511487"/>
    <lineage>
        <taxon>Bacteria</taxon>
        <taxon>Bacillati</taxon>
        <taxon>Bacillota</taxon>
        <taxon>Bacilli</taxon>
        <taxon>Bacillales</taxon>
        <taxon>Paenibacillaceae</taxon>
        <taxon>Brevibacillus</taxon>
    </lineage>
</organism>
<sequence length="311" mass="33975">MKAILLGIAASFFFAFTFVLNRAMDLSGGSWLWSSSLRYFFMVPLLLGLVWYRGNLRALFVEMKQRPWAWVWWSFVGFGLFYAPITFAAAYSPGWLTAGTWQITIVAGSLLVPFFQDADGRRQKIPLHGLWMSGLILLGVAVMQLQHAEGLSMAQLMFGVIPVLIAAFAYPLGNRKMMALCQGRLDAFQRTLGMTIASLPLWVIIAAIGWNEAGLPSSGQLVQTLLVAITSGVVATLLFFSATDMAKGNAQQLAAIEATQAGEVIFAVVLEMLILQAPLPSVWSNVGMALVMVGMVLHSILGQRKPLEKSP</sequence>
<comment type="caution">
    <text evidence="2">The sequence shown here is derived from an EMBL/GenBank/DDBJ whole genome shotgun (WGS) entry which is preliminary data.</text>
</comment>
<name>A0A3M8DEF1_9BACL</name>
<dbReference type="RefSeq" id="WP_122919371.1">
    <property type="nucleotide sequence ID" value="NZ_RHHQ01000013.1"/>
</dbReference>
<feature type="transmembrane region" description="Helical" evidence="1">
    <location>
        <begin position="68"/>
        <end position="89"/>
    </location>
</feature>
<gene>
    <name evidence="2" type="ORF">EDM56_18350</name>
</gene>
<feature type="transmembrane region" description="Helical" evidence="1">
    <location>
        <begin position="39"/>
        <end position="56"/>
    </location>
</feature>
<dbReference type="Proteomes" id="UP000271031">
    <property type="component" value="Unassembled WGS sequence"/>
</dbReference>
<dbReference type="Pfam" id="PF13536">
    <property type="entry name" value="EmrE"/>
    <property type="match status" value="1"/>
</dbReference>
<dbReference type="OrthoDB" id="3457556at2"/>
<feature type="transmembrane region" description="Helical" evidence="1">
    <location>
        <begin position="254"/>
        <end position="276"/>
    </location>
</feature>